<accession>A0A238X9P7</accession>
<name>A0A238X9P7_9ACTN</name>
<dbReference type="InterPro" id="IPR011335">
    <property type="entry name" value="Restrct_endonuc-II-like"/>
</dbReference>
<evidence type="ECO:0000259" key="1">
    <source>
        <dbReference type="Pfam" id="PF05685"/>
    </source>
</evidence>
<evidence type="ECO:0000313" key="2">
    <source>
        <dbReference type="EMBL" id="SNR55243.1"/>
    </source>
</evidence>
<dbReference type="InterPro" id="IPR012296">
    <property type="entry name" value="Nuclease_put_TT1808"/>
</dbReference>
<dbReference type="AlphaFoldDB" id="A0A238X9P7"/>
<keyword evidence="2" id="KW-0378">Hydrolase</keyword>
<proteinExistence type="predicted"/>
<sequence>MTPSPAPTHQVLAARLLVALEENCPGHLHVSQANDVILSMQRLFVPDVLVTTDEAAERDGKFIAKEVVLAVEIVSPGSQSMDRVLMPALYAKAGIPFYWLIEWSGGLTVHAHRLAEGDDVYQPVGIFTETIKLDEPWDIEIPIARLRPRHL</sequence>
<dbReference type="GO" id="GO:0004519">
    <property type="term" value="F:endonuclease activity"/>
    <property type="evidence" value="ECO:0007669"/>
    <property type="project" value="UniProtKB-KW"/>
</dbReference>
<organism evidence="2 3">
    <name type="scientific">Actinoplanes regularis</name>
    <dbReference type="NCBI Taxonomy" id="52697"/>
    <lineage>
        <taxon>Bacteria</taxon>
        <taxon>Bacillati</taxon>
        <taxon>Actinomycetota</taxon>
        <taxon>Actinomycetes</taxon>
        <taxon>Micromonosporales</taxon>
        <taxon>Micromonosporaceae</taxon>
        <taxon>Actinoplanes</taxon>
    </lineage>
</organism>
<dbReference type="CDD" id="cd06260">
    <property type="entry name" value="DUF820-like"/>
    <property type="match status" value="1"/>
</dbReference>
<dbReference type="EMBL" id="FZNR01000003">
    <property type="protein sequence ID" value="SNR55243.1"/>
    <property type="molecule type" value="Genomic_DNA"/>
</dbReference>
<dbReference type="Pfam" id="PF05685">
    <property type="entry name" value="Uma2"/>
    <property type="match status" value="1"/>
</dbReference>
<reference evidence="2 3" key="1">
    <citation type="submission" date="2017-06" db="EMBL/GenBank/DDBJ databases">
        <authorList>
            <person name="Kim H.J."/>
            <person name="Triplett B.A."/>
        </authorList>
    </citation>
    <scope>NUCLEOTIDE SEQUENCE [LARGE SCALE GENOMIC DNA]</scope>
    <source>
        <strain evidence="2 3">DSM 43151</strain>
    </source>
</reference>
<keyword evidence="3" id="KW-1185">Reference proteome</keyword>
<evidence type="ECO:0000313" key="3">
    <source>
        <dbReference type="Proteomes" id="UP000198415"/>
    </source>
</evidence>
<feature type="domain" description="Putative restriction endonuclease" evidence="1">
    <location>
        <begin position="1"/>
        <end position="135"/>
    </location>
</feature>
<dbReference type="Proteomes" id="UP000198415">
    <property type="component" value="Unassembled WGS sequence"/>
</dbReference>
<keyword evidence="2" id="KW-0255">Endonuclease</keyword>
<protein>
    <submittedName>
        <fullName evidence="2">Putative restriction endonuclease</fullName>
    </submittedName>
</protein>
<dbReference type="SUPFAM" id="SSF52980">
    <property type="entry name" value="Restriction endonuclease-like"/>
    <property type="match status" value="1"/>
</dbReference>
<dbReference type="Gene3D" id="3.90.1570.10">
    <property type="entry name" value="tt1808, chain A"/>
    <property type="match status" value="1"/>
</dbReference>
<gene>
    <name evidence="2" type="ORF">SAMN06264365_103182</name>
</gene>
<dbReference type="PANTHER" id="PTHR35400">
    <property type="entry name" value="SLR1083 PROTEIN"/>
    <property type="match status" value="1"/>
</dbReference>
<dbReference type="PANTHER" id="PTHR35400:SF3">
    <property type="entry name" value="SLL1072 PROTEIN"/>
    <property type="match status" value="1"/>
</dbReference>
<keyword evidence="2" id="KW-0540">Nuclease</keyword>
<dbReference type="InterPro" id="IPR008538">
    <property type="entry name" value="Uma2"/>
</dbReference>